<evidence type="ECO:0000256" key="2">
    <source>
        <dbReference type="ARBA" id="ARBA00022519"/>
    </source>
</evidence>
<comment type="similarity">
    <text evidence="11">Belongs to the glycosyltransferase 51 family.</text>
</comment>
<evidence type="ECO:0000259" key="12">
    <source>
        <dbReference type="Pfam" id="PF00912"/>
    </source>
</evidence>
<feature type="domain" description="Glycosyl transferase family 51" evidence="12">
    <location>
        <begin position="62"/>
        <end position="219"/>
    </location>
</feature>
<dbReference type="Gene3D" id="1.10.3810.10">
    <property type="entry name" value="Biosynthetic peptidoglycan transglycosylase-like"/>
    <property type="match status" value="1"/>
</dbReference>
<dbReference type="Pfam" id="PF00912">
    <property type="entry name" value="Transgly"/>
    <property type="match status" value="1"/>
</dbReference>
<evidence type="ECO:0000256" key="6">
    <source>
        <dbReference type="ARBA" id="ARBA00022960"/>
    </source>
</evidence>
<evidence type="ECO:0000313" key="14">
    <source>
        <dbReference type="Proteomes" id="UP000327424"/>
    </source>
</evidence>
<evidence type="ECO:0000256" key="7">
    <source>
        <dbReference type="ARBA" id="ARBA00022984"/>
    </source>
</evidence>
<dbReference type="GO" id="GO:0016763">
    <property type="term" value="F:pentosyltransferase activity"/>
    <property type="evidence" value="ECO:0007669"/>
    <property type="project" value="InterPro"/>
</dbReference>
<reference evidence="13 14" key="1">
    <citation type="submission" date="2019-09" db="EMBL/GenBank/DDBJ databases">
        <title>Hybrid Assembly of the complete Genome of the Deep-Sea Bacterium Moritella marina from long Nanopore and Illumina reads.</title>
        <authorList>
            <person name="Magin S."/>
            <person name="Georgoulis A."/>
            <person name="Papadimitriou K."/>
            <person name="Iliakis G."/>
            <person name="Vorgias C.E."/>
        </authorList>
    </citation>
    <scope>NUCLEOTIDE SEQUENCE [LARGE SCALE GENOMIC DNA]</scope>
    <source>
        <strain evidence="13 14">MP-1</strain>
    </source>
</reference>
<keyword evidence="2 11" id="KW-0997">Cell inner membrane</keyword>
<name>A0A5J6WHT4_MORMI</name>
<dbReference type="InterPro" id="IPR023346">
    <property type="entry name" value="Lysozyme-like_dom_sf"/>
</dbReference>
<keyword evidence="14" id="KW-1185">Reference proteome</keyword>
<comment type="catalytic activity">
    <reaction evidence="11">
        <text>[GlcNAc-(1-&gt;4)-Mur2Ac(oyl-L-Ala-gamma-D-Glu-L-Lys-D-Ala-D-Ala)](n)-di-trans,octa-cis-undecaprenyl diphosphate + beta-D-GlcNAc-(1-&gt;4)-Mur2Ac(oyl-L-Ala-gamma-D-Glu-L-Lys-D-Ala-D-Ala)-di-trans,octa-cis-undecaprenyl diphosphate = [GlcNAc-(1-&gt;4)-Mur2Ac(oyl-L-Ala-gamma-D-Glu-L-Lys-D-Ala-D-Ala)](n+1)-di-trans,octa-cis-undecaprenyl diphosphate + di-trans,octa-cis-undecaprenyl diphosphate + H(+)</text>
        <dbReference type="Rhea" id="RHEA:23708"/>
        <dbReference type="Rhea" id="RHEA-COMP:9602"/>
        <dbReference type="Rhea" id="RHEA-COMP:9603"/>
        <dbReference type="ChEBI" id="CHEBI:15378"/>
        <dbReference type="ChEBI" id="CHEBI:58405"/>
        <dbReference type="ChEBI" id="CHEBI:60033"/>
        <dbReference type="ChEBI" id="CHEBI:78435"/>
        <dbReference type="EC" id="2.4.99.28"/>
    </reaction>
</comment>
<dbReference type="KEGG" id="mmaa:FR932_02430"/>
<keyword evidence="7 11" id="KW-0573">Peptidoglycan synthesis</keyword>
<evidence type="ECO:0000256" key="3">
    <source>
        <dbReference type="ARBA" id="ARBA00022676"/>
    </source>
</evidence>
<keyword evidence="1 11" id="KW-1003">Cell membrane</keyword>
<evidence type="ECO:0000256" key="11">
    <source>
        <dbReference type="HAMAP-Rule" id="MF_00766"/>
    </source>
</evidence>
<keyword evidence="6 11" id="KW-0133">Cell shape</keyword>
<dbReference type="PANTHER" id="PTHR30400">
    <property type="entry name" value="MONOFUNCTIONAL BIOSYNTHETIC PEPTIDOGLYCAN TRANSGLYCOSYLASE"/>
    <property type="match status" value="1"/>
</dbReference>
<dbReference type="GO" id="GO:0008360">
    <property type="term" value="P:regulation of cell shape"/>
    <property type="evidence" value="ECO:0007669"/>
    <property type="project" value="UniProtKB-KW"/>
</dbReference>
<dbReference type="PANTHER" id="PTHR30400:SF0">
    <property type="entry name" value="BIOSYNTHETIC PEPTIDOGLYCAN TRANSGLYCOSYLASE"/>
    <property type="match status" value="1"/>
</dbReference>
<dbReference type="GO" id="GO:0009274">
    <property type="term" value="C:peptidoglycan-based cell wall"/>
    <property type="evidence" value="ECO:0007669"/>
    <property type="project" value="InterPro"/>
</dbReference>
<dbReference type="UniPathway" id="UPA00219"/>
<dbReference type="GO" id="GO:0071555">
    <property type="term" value="P:cell wall organization"/>
    <property type="evidence" value="ECO:0007669"/>
    <property type="project" value="UniProtKB-KW"/>
</dbReference>
<keyword evidence="10 11" id="KW-0961">Cell wall biogenesis/degradation</keyword>
<dbReference type="Proteomes" id="UP000327424">
    <property type="component" value="Chromosome"/>
</dbReference>
<accession>A0A5J6WHT4</accession>
<dbReference type="OrthoDB" id="9766909at2"/>
<keyword evidence="3 11" id="KW-0328">Glycosyltransferase</keyword>
<dbReference type="NCBIfam" id="TIGR02070">
    <property type="entry name" value="mono_pep_trsgly"/>
    <property type="match status" value="1"/>
</dbReference>
<dbReference type="GO" id="GO:0008955">
    <property type="term" value="F:peptidoglycan glycosyltransferase activity"/>
    <property type="evidence" value="ECO:0007669"/>
    <property type="project" value="UniProtKB-UniRule"/>
</dbReference>
<evidence type="ECO:0000313" key="13">
    <source>
        <dbReference type="EMBL" id="QFI36768.1"/>
    </source>
</evidence>
<dbReference type="EC" id="2.4.99.28" evidence="11"/>
<protein>
    <recommendedName>
        <fullName evidence="11">Biosynthetic peptidoglycan transglycosylase</fullName>
        <ecNumber evidence="11">2.4.99.28</ecNumber>
    </recommendedName>
    <alternativeName>
        <fullName evidence="11">Glycan polymerase</fullName>
    </alternativeName>
    <alternativeName>
        <fullName evidence="11">Peptidoglycan glycosyltransferase MtgA</fullName>
        <shortName evidence="11">PGT</shortName>
    </alternativeName>
</protein>
<evidence type="ECO:0000256" key="4">
    <source>
        <dbReference type="ARBA" id="ARBA00022679"/>
    </source>
</evidence>
<evidence type="ECO:0000256" key="1">
    <source>
        <dbReference type="ARBA" id="ARBA00022475"/>
    </source>
</evidence>
<dbReference type="InterPro" id="IPR011812">
    <property type="entry name" value="Pep_trsgly"/>
</dbReference>
<keyword evidence="9 11" id="KW-0472">Membrane</keyword>
<feature type="transmembrane region" description="Helical" evidence="11">
    <location>
        <begin position="16"/>
        <end position="41"/>
    </location>
</feature>
<evidence type="ECO:0000256" key="9">
    <source>
        <dbReference type="ARBA" id="ARBA00023136"/>
    </source>
</evidence>
<evidence type="ECO:0000256" key="5">
    <source>
        <dbReference type="ARBA" id="ARBA00022692"/>
    </source>
</evidence>
<proteinExistence type="inferred from homology"/>
<dbReference type="AlphaFoldDB" id="A0A5J6WHT4"/>
<comment type="subcellular location">
    <subcellularLocation>
        <location evidence="11">Cell inner membrane</location>
        <topology evidence="11">Single-pass membrane protein</topology>
    </subcellularLocation>
</comment>
<keyword evidence="5 11" id="KW-0812">Transmembrane</keyword>
<dbReference type="SUPFAM" id="SSF53955">
    <property type="entry name" value="Lysozyme-like"/>
    <property type="match status" value="1"/>
</dbReference>
<dbReference type="EMBL" id="CP044399">
    <property type="protein sequence ID" value="QFI36768.1"/>
    <property type="molecule type" value="Genomic_DNA"/>
</dbReference>
<sequence>MKNNRKSHKKSFKKRVLGYVMITFSSLFIASIMLTLPLRWLNPFTTTFIIQEMFTDKKIISLDWVAYENIAKTLPIAIIASEDQKFPDHLGFDFDSLYKALTENRKQTRGASTISQQLVKNLYLWPGRSLVRKGVEAYFTILIEVFLPKRRILEIYLNVVEFAPAVYGVGTASRKLFSRSAARISAHQAALLAAVLPNPKRMSAANPSSYVLSRAAQINKAVRSLGGAAYLKNL</sequence>
<dbReference type="RefSeq" id="WP_081588318.1">
    <property type="nucleotide sequence ID" value="NZ_ALOE01000015.1"/>
</dbReference>
<evidence type="ECO:0000256" key="10">
    <source>
        <dbReference type="ARBA" id="ARBA00023316"/>
    </source>
</evidence>
<comment type="pathway">
    <text evidence="11">Cell wall biogenesis; peptidoglycan biosynthesis.</text>
</comment>
<dbReference type="GO" id="GO:0009252">
    <property type="term" value="P:peptidoglycan biosynthetic process"/>
    <property type="evidence" value="ECO:0007669"/>
    <property type="project" value="UniProtKB-UniRule"/>
</dbReference>
<dbReference type="InterPro" id="IPR036950">
    <property type="entry name" value="PBP_transglycosylase"/>
</dbReference>
<gene>
    <name evidence="11 13" type="primary">mtgA</name>
    <name evidence="13" type="ORF">FR932_02430</name>
</gene>
<dbReference type="GO" id="GO:0005886">
    <property type="term" value="C:plasma membrane"/>
    <property type="evidence" value="ECO:0007669"/>
    <property type="project" value="UniProtKB-SubCell"/>
</dbReference>
<comment type="function">
    <text evidence="11">Peptidoglycan polymerase that catalyzes glycan chain elongation from lipid-linked precursors.</text>
</comment>
<organism evidence="13 14">
    <name type="scientific">Moritella marina ATCC 15381</name>
    <dbReference type="NCBI Taxonomy" id="1202962"/>
    <lineage>
        <taxon>Bacteria</taxon>
        <taxon>Pseudomonadati</taxon>
        <taxon>Pseudomonadota</taxon>
        <taxon>Gammaproteobacteria</taxon>
        <taxon>Alteromonadales</taxon>
        <taxon>Moritellaceae</taxon>
        <taxon>Moritella</taxon>
    </lineage>
</organism>
<dbReference type="InterPro" id="IPR001264">
    <property type="entry name" value="Glyco_trans_51"/>
</dbReference>
<evidence type="ECO:0000256" key="8">
    <source>
        <dbReference type="ARBA" id="ARBA00022989"/>
    </source>
</evidence>
<keyword evidence="4 11" id="KW-0808">Transferase</keyword>
<keyword evidence="8 11" id="KW-1133">Transmembrane helix</keyword>
<dbReference type="HAMAP" id="MF_00766">
    <property type="entry name" value="PGT_MtgA"/>
    <property type="match status" value="1"/>
</dbReference>